<reference evidence="2 3" key="1">
    <citation type="submission" date="2020-04" db="EMBL/GenBank/DDBJ databases">
        <title>Advantages and limits of metagenomic assembly and binning of a giant virus.</title>
        <authorList>
            <person name="Schulz F."/>
            <person name="Andreani J."/>
            <person name="Francis R."/>
            <person name="Boudjemaa H."/>
            <person name="Bou Khalil J.Y."/>
            <person name="Lee J."/>
            <person name="La Scola B."/>
            <person name="Woyke T."/>
        </authorList>
    </citation>
    <scope>NUCLEOTIDE SEQUENCE [LARGE SCALE GENOMIC DNA]</scope>
    <source>
        <strain evidence="2 3">FV1/VV64</strain>
    </source>
</reference>
<dbReference type="CDD" id="cd08161">
    <property type="entry name" value="SET"/>
    <property type="match status" value="1"/>
</dbReference>
<name>A0A7D3QWK1_9VIRU</name>
<dbReference type="InterPro" id="IPR046341">
    <property type="entry name" value="SET_dom_sf"/>
</dbReference>
<organism evidence="2 3">
    <name type="scientific">Fadolivirus FV1/VV64</name>
    <dbReference type="NCBI Taxonomy" id="3070911"/>
    <lineage>
        <taxon>Viruses</taxon>
        <taxon>Varidnaviria</taxon>
        <taxon>Bamfordvirae</taxon>
        <taxon>Nucleocytoviricota</taxon>
        <taxon>Megaviricetes</taxon>
        <taxon>Imitervirales</taxon>
        <taxon>Mimiviridae</taxon>
        <taxon>Klosneuvirinae</taxon>
        <taxon>Fadolivirus</taxon>
        <taxon>Fadolivirus algeromassiliense</taxon>
    </lineage>
</organism>
<dbReference type="EMBL" id="MT418680">
    <property type="protein sequence ID" value="QKF94639.1"/>
    <property type="molecule type" value="Genomic_DNA"/>
</dbReference>
<dbReference type="SMART" id="SM00317">
    <property type="entry name" value="SET"/>
    <property type="match status" value="1"/>
</dbReference>
<keyword evidence="3" id="KW-1185">Reference proteome</keyword>
<proteinExistence type="predicted"/>
<gene>
    <name evidence="2" type="ORF">Fadolivirus_1_1181</name>
</gene>
<dbReference type="Proteomes" id="UP001162001">
    <property type="component" value="Segment"/>
</dbReference>
<dbReference type="Pfam" id="PF00856">
    <property type="entry name" value="SET"/>
    <property type="match status" value="1"/>
</dbReference>
<dbReference type="PROSITE" id="PS50280">
    <property type="entry name" value="SET"/>
    <property type="match status" value="1"/>
</dbReference>
<feature type="domain" description="SET" evidence="1">
    <location>
        <begin position="7"/>
        <end position="92"/>
    </location>
</feature>
<sequence length="106" mass="12519">MNDKYKNNFKLAPSPIHGTGTFANKLIPRKHIIGVCIYHILLMPFITDDFGKWINHSYNPNSIVHYNEKNNKYYIVAIKDINPDEEITINYNHTPWFIKKAQSHYK</sequence>
<dbReference type="InterPro" id="IPR001214">
    <property type="entry name" value="SET_dom"/>
</dbReference>
<dbReference type="SUPFAM" id="SSF82199">
    <property type="entry name" value="SET domain"/>
    <property type="match status" value="1"/>
</dbReference>
<evidence type="ECO:0000313" key="2">
    <source>
        <dbReference type="EMBL" id="QKF94639.1"/>
    </source>
</evidence>
<dbReference type="Gene3D" id="2.170.270.10">
    <property type="entry name" value="SET domain"/>
    <property type="match status" value="1"/>
</dbReference>
<accession>A0A7D3QWK1</accession>
<evidence type="ECO:0000313" key="3">
    <source>
        <dbReference type="Proteomes" id="UP001162001"/>
    </source>
</evidence>
<evidence type="ECO:0000259" key="1">
    <source>
        <dbReference type="PROSITE" id="PS50280"/>
    </source>
</evidence>
<protein>
    <submittedName>
        <fullName evidence="2">SET domain-containing protein</fullName>
    </submittedName>
</protein>